<evidence type="ECO:0000313" key="3">
    <source>
        <dbReference type="RefSeq" id="XP_030984117.1"/>
    </source>
</evidence>
<evidence type="ECO:0000259" key="1">
    <source>
        <dbReference type="Pfam" id="PF20183"/>
    </source>
</evidence>
<dbReference type="Pfam" id="PF20183">
    <property type="entry name" value="DUF6546"/>
    <property type="match status" value="1"/>
</dbReference>
<keyword evidence="2" id="KW-1185">Reference proteome</keyword>
<evidence type="ECO:0000313" key="2">
    <source>
        <dbReference type="Proteomes" id="UP000515153"/>
    </source>
</evidence>
<dbReference type="Proteomes" id="UP000515153">
    <property type="component" value="Unplaced"/>
</dbReference>
<sequence length="550" mass="63420">MATETGKTLKSLPKEIKVMIARQVVQEEYIKNKTVARYATVDRAWQSIVEQVTMRELNFSNEDLIMFESIFSVIRRRQYLQYIGLEFVFKNQVETVNNDHWTSRAYCKHLVRLDAEMNRESINEEDDFTAWDARHINFDLTNTLYWFINYTACWKRSEISRRGICLELVSKTRSYCQELARRFLEYHPTILTDSSNTVEDNQRAFLFQSASRDFDRQAQWDDALERDLNTLAGDLTFESMTSEFISGISISATNFRYISPHVIKTLASKLPFAEYIDWQYNSRFCSKKQHDRLIDEQIAFVNQLPATVKKLCLRQIGHGQFWSWSGRQMAYDSPKRGELAAVLALLAAKQLIKLSVTCAIDGLDFFRLAGHRTLWPWLRHLTLTTSCFDDVEPSSSEPPRAAQIQGVIWRAGRAALRMPQLGFFTLNNANLERGVGVFFSFKVQTHEPLNFEPSSAVIELFADESNKHATNDILTRLSLRKWQEVAVGRCLKLTLNVGWSRNAEMYWQGTLMEGMSSWGRLRQPMVRERGDALLEGFASGSEASSLAEST</sequence>
<dbReference type="KEGG" id="pgri:PgNI_04293"/>
<accession>A0A6P8BAB4</accession>
<organism evidence="2 3">
    <name type="scientific">Pyricularia grisea</name>
    <name type="common">Crabgrass-specific blast fungus</name>
    <name type="synonym">Magnaporthe grisea</name>
    <dbReference type="NCBI Taxonomy" id="148305"/>
    <lineage>
        <taxon>Eukaryota</taxon>
        <taxon>Fungi</taxon>
        <taxon>Dikarya</taxon>
        <taxon>Ascomycota</taxon>
        <taxon>Pezizomycotina</taxon>
        <taxon>Sordariomycetes</taxon>
        <taxon>Sordariomycetidae</taxon>
        <taxon>Magnaporthales</taxon>
        <taxon>Pyriculariaceae</taxon>
        <taxon>Pyricularia</taxon>
    </lineage>
</organism>
<dbReference type="InterPro" id="IPR046676">
    <property type="entry name" value="DUF6546"/>
</dbReference>
<name>A0A6P8BAB4_PYRGI</name>
<reference evidence="3" key="2">
    <citation type="submission" date="2019-10" db="EMBL/GenBank/DDBJ databases">
        <authorList>
            <consortium name="NCBI Genome Project"/>
        </authorList>
    </citation>
    <scope>NUCLEOTIDE SEQUENCE</scope>
    <source>
        <strain evidence="3">NI907</strain>
    </source>
</reference>
<reference evidence="3" key="3">
    <citation type="submission" date="2025-08" db="UniProtKB">
        <authorList>
            <consortium name="RefSeq"/>
        </authorList>
    </citation>
    <scope>IDENTIFICATION</scope>
    <source>
        <strain evidence="3">NI907</strain>
    </source>
</reference>
<protein>
    <recommendedName>
        <fullName evidence="1">DUF6546 domain-containing protein</fullName>
    </recommendedName>
</protein>
<dbReference type="GeneID" id="41959251"/>
<proteinExistence type="predicted"/>
<dbReference type="OrthoDB" id="5333491at2759"/>
<dbReference type="RefSeq" id="XP_030984117.1">
    <property type="nucleotide sequence ID" value="XM_031124342.1"/>
</dbReference>
<reference evidence="3" key="1">
    <citation type="journal article" date="2019" name="Mol. Biol. Evol.">
        <title>Blast fungal genomes show frequent chromosomal changes, gene gains and losses, and effector gene turnover.</title>
        <authorList>
            <person name="Gomez Luciano L.B."/>
            <person name="Jason Tsai I."/>
            <person name="Chuma I."/>
            <person name="Tosa Y."/>
            <person name="Chen Y.H."/>
            <person name="Li J.Y."/>
            <person name="Li M.Y."/>
            <person name="Jade Lu M.Y."/>
            <person name="Nakayashiki H."/>
            <person name="Li W.H."/>
        </authorList>
    </citation>
    <scope>NUCLEOTIDE SEQUENCE</scope>
    <source>
        <strain evidence="3">NI907</strain>
    </source>
</reference>
<feature type="domain" description="DUF6546" evidence="1">
    <location>
        <begin position="304"/>
        <end position="493"/>
    </location>
</feature>
<dbReference type="AlphaFoldDB" id="A0A6P8BAB4"/>
<gene>
    <name evidence="3" type="ORF">PgNI_04293</name>
</gene>